<dbReference type="PANTHER" id="PTHR42643">
    <property type="entry name" value="IONOTROPIC RECEPTOR 20A-RELATED"/>
    <property type="match status" value="1"/>
</dbReference>
<keyword evidence="12" id="KW-0407">Ion channel</keyword>
<reference evidence="15 16" key="1">
    <citation type="submission" date="2018-04" db="EMBL/GenBank/DDBJ databases">
        <authorList>
            <person name="Zhang X."/>
            <person name="Yuan J."/>
            <person name="Li F."/>
            <person name="Xiang J."/>
        </authorList>
    </citation>
    <scope>NUCLEOTIDE SEQUENCE [LARGE SCALE GENOMIC DNA]</scope>
    <source>
        <tissue evidence="15">Muscle</tissue>
    </source>
</reference>
<dbReference type="GO" id="GO:0005886">
    <property type="term" value="C:plasma membrane"/>
    <property type="evidence" value="ECO:0007669"/>
    <property type="project" value="UniProtKB-SubCell"/>
</dbReference>
<dbReference type="InterPro" id="IPR019594">
    <property type="entry name" value="Glu/Gly-bd"/>
</dbReference>
<dbReference type="Pfam" id="PF00060">
    <property type="entry name" value="Lig_chan"/>
    <property type="match status" value="1"/>
</dbReference>
<keyword evidence="7" id="KW-0406">Ion transport</keyword>
<evidence type="ECO:0000256" key="2">
    <source>
        <dbReference type="ARBA" id="ARBA00008685"/>
    </source>
</evidence>
<proteinExistence type="inferred from homology"/>
<keyword evidence="3" id="KW-0813">Transport</keyword>
<organism evidence="15 16">
    <name type="scientific">Penaeus vannamei</name>
    <name type="common">Whiteleg shrimp</name>
    <name type="synonym">Litopenaeus vannamei</name>
    <dbReference type="NCBI Taxonomy" id="6689"/>
    <lineage>
        <taxon>Eukaryota</taxon>
        <taxon>Metazoa</taxon>
        <taxon>Ecdysozoa</taxon>
        <taxon>Arthropoda</taxon>
        <taxon>Crustacea</taxon>
        <taxon>Multicrustacea</taxon>
        <taxon>Malacostraca</taxon>
        <taxon>Eumalacostraca</taxon>
        <taxon>Eucarida</taxon>
        <taxon>Decapoda</taxon>
        <taxon>Dendrobranchiata</taxon>
        <taxon>Penaeoidea</taxon>
        <taxon>Penaeidae</taxon>
        <taxon>Penaeus</taxon>
    </lineage>
</organism>
<evidence type="ECO:0000256" key="7">
    <source>
        <dbReference type="ARBA" id="ARBA00023065"/>
    </source>
</evidence>
<accession>A0A3R7MJI4</accession>
<keyword evidence="8 13" id="KW-0472">Membrane</keyword>
<evidence type="ECO:0000256" key="6">
    <source>
        <dbReference type="ARBA" id="ARBA00022989"/>
    </source>
</evidence>
<keyword evidence="16" id="KW-1185">Reference proteome</keyword>
<dbReference type="Pfam" id="PF10613">
    <property type="entry name" value="Lig_chan-Glu_bd"/>
    <property type="match status" value="1"/>
</dbReference>
<dbReference type="Gene3D" id="1.10.287.70">
    <property type="match status" value="1"/>
</dbReference>
<dbReference type="AlphaFoldDB" id="A0A3R7MJI4"/>
<feature type="domain" description="Ionotropic glutamate receptor L-glutamate and glycine-binding" evidence="14">
    <location>
        <begin position="227"/>
        <end position="284"/>
    </location>
</feature>
<sequence length="597" mass="66448">MALLTISTGEPLTSPLPKLNYSKNSNRDSSEDRRVVQSLLEVTLKDICRGPLAGRDVSLVLDASCGENMLLPEFTEALGVPALLFHGEGADREVLEAAKRNRLDAVVSVVGAELPWLLTSPPERWSASSVLLVGNTLACDPRALLQTALAQRTPAVAALCLAKLGEQRNKLEFRVFTWRPLHPRRKLLPLGGWNASRFASWDQLFVDRFSSFGGVTLGVASDHEDKPFLFNSSLTEWEGVGYRILKTLAESYNFTYTLTPWASDRRWGNWENGSWTGMLGDLYREVKNLTVNIISLSPRRAQYFDISVPFYNEGFSFALAFPPPPPRWYSLVHPFSWTMWAVVGGVLVVVCLAYWFLASFREKASPSVYLLTIAQALLNQSNSSVPASWPLRLFLASWWVTAYVIVMSYTCNLIAFLTIPASPVKLESVQQLANSHHRLCMLDYGSYLPDALATSSHQSLSALGKKMDLVPQKKAVPYYNALECVDLALAGSHAMVEAESYLRNLVESEDLENKMYFLEDSLFEGALALFFRKNTPWKYKFDKGGTEKLGVAKPGTPLHQDQPIPFKCHHAGASLHTALTRYIASVPEGWTQKISAG</sequence>
<protein>
    <submittedName>
        <fullName evidence="15">Variant Ionotropic Glutamate Receptor</fullName>
    </submittedName>
</protein>
<evidence type="ECO:0000256" key="13">
    <source>
        <dbReference type="SAM" id="Phobius"/>
    </source>
</evidence>
<comment type="caution">
    <text evidence="15">The sequence shown here is derived from an EMBL/GenBank/DDBJ whole genome shotgun (WGS) entry which is preliminary data.</text>
</comment>
<keyword evidence="10" id="KW-0325">Glycoprotein</keyword>
<evidence type="ECO:0000313" key="16">
    <source>
        <dbReference type="Proteomes" id="UP000283509"/>
    </source>
</evidence>
<evidence type="ECO:0000256" key="3">
    <source>
        <dbReference type="ARBA" id="ARBA00022448"/>
    </source>
</evidence>
<evidence type="ECO:0000256" key="11">
    <source>
        <dbReference type="ARBA" id="ARBA00023286"/>
    </source>
</evidence>
<comment type="similarity">
    <text evidence="2">Belongs to the glutamate-gated ion channel (TC 1.A.10.1) family.</text>
</comment>
<evidence type="ECO:0000256" key="12">
    <source>
        <dbReference type="ARBA" id="ARBA00023303"/>
    </source>
</evidence>
<evidence type="ECO:0000256" key="8">
    <source>
        <dbReference type="ARBA" id="ARBA00023136"/>
    </source>
</evidence>
<dbReference type="GO" id="GO:0050906">
    <property type="term" value="P:detection of stimulus involved in sensory perception"/>
    <property type="evidence" value="ECO:0007669"/>
    <property type="project" value="UniProtKB-ARBA"/>
</dbReference>
<dbReference type="GO" id="GO:0015276">
    <property type="term" value="F:ligand-gated monoatomic ion channel activity"/>
    <property type="evidence" value="ECO:0007669"/>
    <property type="project" value="InterPro"/>
</dbReference>
<keyword evidence="4" id="KW-1003">Cell membrane</keyword>
<dbReference type="OrthoDB" id="6375714at2759"/>
<feature type="transmembrane region" description="Helical" evidence="13">
    <location>
        <begin position="337"/>
        <end position="357"/>
    </location>
</feature>
<gene>
    <name evidence="15" type="ORF">C7M84_023417</name>
</gene>
<keyword evidence="9 15" id="KW-0675">Receptor</keyword>
<comment type="subcellular location">
    <subcellularLocation>
        <location evidence="1">Cell membrane</location>
        <topology evidence="1">Multi-pass membrane protein</topology>
    </subcellularLocation>
</comment>
<dbReference type="STRING" id="6689.A0A3R7MJI4"/>
<keyword evidence="6 13" id="KW-1133">Transmembrane helix</keyword>
<dbReference type="SMART" id="SM00918">
    <property type="entry name" value="Lig_chan-Glu_bd"/>
    <property type="match status" value="1"/>
</dbReference>
<evidence type="ECO:0000256" key="10">
    <source>
        <dbReference type="ARBA" id="ARBA00023180"/>
    </source>
</evidence>
<evidence type="ECO:0000256" key="9">
    <source>
        <dbReference type="ARBA" id="ARBA00023170"/>
    </source>
</evidence>
<name>A0A3R7MJI4_PENVA</name>
<dbReference type="PANTHER" id="PTHR42643:SF24">
    <property type="entry name" value="IONOTROPIC RECEPTOR 60A"/>
    <property type="match status" value="1"/>
</dbReference>
<evidence type="ECO:0000256" key="4">
    <source>
        <dbReference type="ARBA" id="ARBA00022475"/>
    </source>
</evidence>
<dbReference type="InterPro" id="IPR052192">
    <property type="entry name" value="Insect_Ionotropic_Sensory_Rcpt"/>
</dbReference>
<reference evidence="15 16" key="2">
    <citation type="submission" date="2019-01" db="EMBL/GenBank/DDBJ databases">
        <title>The decoding of complex shrimp genome reveals the adaptation for benthos swimmer, frequently molting mechanism and breeding impact on genome.</title>
        <authorList>
            <person name="Sun Y."/>
            <person name="Gao Y."/>
            <person name="Yu Y."/>
        </authorList>
    </citation>
    <scope>NUCLEOTIDE SEQUENCE [LARGE SCALE GENOMIC DNA]</scope>
    <source>
        <tissue evidence="15">Muscle</tissue>
    </source>
</reference>
<dbReference type="EMBL" id="QCYY01000688">
    <property type="protein sequence ID" value="ROT83412.1"/>
    <property type="molecule type" value="Genomic_DNA"/>
</dbReference>
<evidence type="ECO:0000259" key="14">
    <source>
        <dbReference type="SMART" id="SM00918"/>
    </source>
</evidence>
<keyword evidence="5 13" id="KW-0812">Transmembrane</keyword>
<dbReference type="SUPFAM" id="SSF53850">
    <property type="entry name" value="Periplasmic binding protein-like II"/>
    <property type="match status" value="1"/>
</dbReference>
<dbReference type="Proteomes" id="UP000283509">
    <property type="component" value="Unassembled WGS sequence"/>
</dbReference>
<evidence type="ECO:0000256" key="5">
    <source>
        <dbReference type="ARBA" id="ARBA00022692"/>
    </source>
</evidence>
<dbReference type="InterPro" id="IPR001320">
    <property type="entry name" value="Iontro_rcpt_C"/>
</dbReference>
<evidence type="ECO:0000313" key="15">
    <source>
        <dbReference type="EMBL" id="ROT83412.1"/>
    </source>
</evidence>
<evidence type="ECO:0000256" key="1">
    <source>
        <dbReference type="ARBA" id="ARBA00004651"/>
    </source>
</evidence>
<feature type="transmembrane region" description="Helical" evidence="13">
    <location>
        <begin position="395"/>
        <end position="419"/>
    </location>
</feature>
<keyword evidence="11" id="KW-1071">Ligand-gated ion channel</keyword>
<dbReference type="Gene3D" id="3.40.190.10">
    <property type="entry name" value="Periplasmic binding protein-like II"/>
    <property type="match status" value="1"/>
</dbReference>